<dbReference type="InterPro" id="IPR018044">
    <property type="entry name" value="Peptidase_S11"/>
</dbReference>
<evidence type="ECO:0000256" key="9">
    <source>
        <dbReference type="ARBA" id="ARBA00022984"/>
    </source>
</evidence>
<dbReference type="SUPFAM" id="SSF56601">
    <property type="entry name" value="beta-lactamase/transpeptidase-like"/>
    <property type="match status" value="1"/>
</dbReference>
<feature type="active site" description="Proton acceptor" evidence="12">
    <location>
        <position position="61"/>
    </location>
</feature>
<sequence>MKRVIFLLVVIVLILTVFPPRTSAVTGAAGARSAILMDQDSGRILYEKNANEVSRIASITKIMTAILAIESGKLNKTVTVSDRAVRTEGSSIYLKPGDKIKLEDLVYGLMLRSGNDAANAIAETVGGSIEGFVFLMNQKAKEIGMNNTHFSNPNGLDNSKMDHFSTAYDMALLTRYAMQNKTYQKISGTKFYKGWRNKNRLLTEKYKYCTGGKTGFTKLAKRTLVTTASKNGENLIAVTLNDPDDWNDHISMFEYGFKNFDSTVILKQGKISAIKNKYLKNNVYIKHEVDYPLTKQERNAVEIEYKLMKPSKSWKDNEKIPDIVGKAVIYLNNTQIRTVPIYYHASNKKAKEGWIKEFLHVFLIQMGVKTNG</sequence>
<dbReference type="EC" id="3.4.16.4" evidence="3"/>
<evidence type="ECO:0000256" key="8">
    <source>
        <dbReference type="ARBA" id="ARBA00022960"/>
    </source>
</evidence>
<dbReference type="GO" id="GO:0008360">
    <property type="term" value="P:regulation of cell shape"/>
    <property type="evidence" value="ECO:0007669"/>
    <property type="project" value="UniProtKB-KW"/>
</dbReference>
<evidence type="ECO:0000256" key="10">
    <source>
        <dbReference type="ARBA" id="ARBA00023316"/>
    </source>
</evidence>
<evidence type="ECO:0000256" key="5">
    <source>
        <dbReference type="ARBA" id="ARBA00022670"/>
    </source>
</evidence>
<dbReference type="InterPro" id="IPR012338">
    <property type="entry name" value="Beta-lactam/transpept-like"/>
</dbReference>
<evidence type="ECO:0000259" key="16">
    <source>
        <dbReference type="Pfam" id="PF07943"/>
    </source>
</evidence>
<organism evidence="17 18">
    <name type="scientific">Heyndrickxia camelliae</name>
    <dbReference type="NCBI Taxonomy" id="1707093"/>
    <lineage>
        <taxon>Bacteria</taxon>
        <taxon>Bacillati</taxon>
        <taxon>Bacillota</taxon>
        <taxon>Bacilli</taxon>
        <taxon>Bacillales</taxon>
        <taxon>Bacillaceae</taxon>
        <taxon>Heyndrickxia</taxon>
    </lineage>
</organism>
<dbReference type="GO" id="GO:0006508">
    <property type="term" value="P:proteolysis"/>
    <property type="evidence" value="ECO:0007669"/>
    <property type="project" value="UniProtKB-KW"/>
</dbReference>
<keyword evidence="6" id="KW-0732">Signal</keyword>
<evidence type="ECO:0000256" key="4">
    <source>
        <dbReference type="ARBA" id="ARBA00022645"/>
    </source>
</evidence>
<feature type="active site" evidence="12">
    <location>
        <position position="113"/>
    </location>
</feature>
<evidence type="ECO:0000313" key="17">
    <source>
        <dbReference type="EMBL" id="PKR85957.1"/>
    </source>
</evidence>
<comment type="caution">
    <text evidence="17">The sequence shown here is derived from an EMBL/GenBank/DDBJ whole genome shotgun (WGS) entry which is preliminary data.</text>
</comment>
<keyword evidence="5" id="KW-0645">Protease</keyword>
<dbReference type="Proteomes" id="UP000233440">
    <property type="component" value="Unassembled WGS sequence"/>
</dbReference>
<keyword evidence="8" id="KW-0133">Cell shape</keyword>
<evidence type="ECO:0000256" key="7">
    <source>
        <dbReference type="ARBA" id="ARBA00022801"/>
    </source>
</evidence>
<feature type="binding site" evidence="13">
    <location>
        <position position="213"/>
    </location>
    <ligand>
        <name>substrate</name>
    </ligand>
</feature>
<dbReference type="UniPathway" id="UPA00219"/>
<evidence type="ECO:0000256" key="11">
    <source>
        <dbReference type="ARBA" id="ARBA00034000"/>
    </source>
</evidence>
<dbReference type="GO" id="GO:0009252">
    <property type="term" value="P:peptidoglycan biosynthetic process"/>
    <property type="evidence" value="ECO:0007669"/>
    <property type="project" value="UniProtKB-UniPathway"/>
</dbReference>
<evidence type="ECO:0000256" key="2">
    <source>
        <dbReference type="ARBA" id="ARBA00007164"/>
    </source>
</evidence>
<comment type="pathway">
    <text evidence="1">Cell wall biogenesis; peptidoglycan biosynthesis.</text>
</comment>
<keyword evidence="4 17" id="KW-0121">Carboxypeptidase</keyword>
<dbReference type="Pfam" id="PF07943">
    <property type="entry name" value="PBP5_C"/>
    <property type="match status" value="1"/>
</dbReference>
<feature type="active site" description="Acyl-ester intermediate" evidence="12">
    <location>
        <position position="58"/>
    </location>
</feature>
<dbReference type="PANTHER" id="PTHR21581:SF33">
    <property type="entry name" value="D-ALANYL-D-ALANINE CARBOXYPEPTIDASE DACB"/>
    <property type="match status" value="1"/>
</dbReference>
<evidence type="ECO:0000256" key="12">
    <source>
        <dbReference type="PIRSR" id="PIRSR618044-1"/>
    </source>
</evidence>
<dbReference type="PRINTS" id="PR00725">
    <property type="entry name" value="DADACBPTASE1"/>
</dbReference>
<name>A0A2N3LMZ7_9BACI</name>
<dbReference type="AlphaFoldDB" id="A0A2N3LMZ7"/>
<dbReference type="OrthoDB" id="9791132at2"/>
<dbReference type="RefSeq" id="WP_101353327.1">
    <property type="nucleotide sequence ID" value="NZ_PIQO01000003.1"/>
</dbReference>
<dbReference type="EMBL" id="PIQO01000003">
    <property type="protein sequence ID" value="PKR85957.1"/>
    <property type="molecule type" value="Genomic_DNA"/>
</dbReference>
<dbReference type="InterPro" id="IPR001967">
    <property type="entry name" value="Peptidase_S11_N"/>
</dbReference>
<comment type="similarity">
    <text evidence="2 14">Belongs to the peptidase S11 family.</text>
</comment>
<reference evidence="17 18" key="1">
    <citation type="submission" date="2017-11" db="EMBL/GenBank/DDBJ databases">
        <title>Bacillus camelliae sp. nov., isolated from pu'er tea.</title>
        <authorList>
            <person name="Niu L."/>
        </authorList>
    </citation>
    <scope>NUCLEOTIDE SEQUENCE [LARGE SCALE GENOMIC DNA]</scope>
    <source>
        <strain evidence="17 18">7578-1</strain>
    </source>
</reference>
<keyword evidence="18" id="KW-1185">Reference proteome</keyword>
<dbReference type="GO" id="GO:0071555">
    <property type="term" value="P:cell wall organization"/>
    <property type="evidence" value="ECO:0007669"/>
    <property type="project" value="UniProtKB-KW"/>
</dbReference>
<dbReference type="Pfam" id="PF00768">
    <property type="entry name" value="Peptidase_S11"/>
    <property type="match status" value="1"/>
</dbReference>
<keyword evidence="9" id="KW-0573">Peptidoglycan synthesis</keyword>
<feature type="domain" description="Peptidase S11 D-Ala-D-Ala carboxypeptidase A C-terminal" evidence="16">
    <location>
        <begin position="260"/>
        <end position="345"/>
    </location>
</feature>
<evidence type="ECO:0000256" key="13">
    <source>
        <dbReference type="PIRSR" id="PIRSR618044-2"/>
    </source>
</evidence>
<evidence type="ECO:0000256" key="14">
    <source>
        <dbReference type="RuleBase" id="RU004016"/>
    </source>
</evidence>
<accession>A0A2N3LMZ7</accession>
<dbReference type="Gene3D" id="3.40.710.10">
    <property type="entry name" value="DD-peptidase/beta-lactamase superfamily"/>
    <property type="match status" value="1"/>
</dbReference>
<evidence type="ECO:0000256" key="3">
    <source>
        <dbReference type="ARBA" id="ARBA00012448"/>
    </source>
</evidence>
<protein>
    <recommendedName>
        <fullName evidence="3">serine-type D-Ala-D-Ala carboxypeptidase</fullName>
        <ecNumber evidence="3">3.4.16.4</ecNumber>
    </recommendedName>
</protein>
<dbReference type="PANTHER" id="PTHR21581">
    <property type="entry name" value="D-ALANYL-D-ALANINE CARBOXYPEPTIDASE"/>
    <property type="match status" value="1"/>
</dbReference>
<evidence type="ECO:0000256" key="1">
    <source>
        <dbReference type="ARBA" id="ARBA00004752"/>
    </source>
</evidence>
<keyword evidence="10" id="KW-0961">Cell wall biogenesis/degradation</keyword>
<evidence type="ECO:0000256" key="6">
    <source>
        <dbReference type="ARBA" id="ARBA00022729"/>
    </source>
</evidence>
<evidence type="ECO:0000259" key="15">
    <source>
        <dbReference type="Pfam" id="PF00768"/>
    </source>
</evidence>
<comment type="catalytic activity">
    <reaction evidence="11">
        <text>Preferential cleavage: (Ac)2-L-Lys-D-Ala-|-D-Ala. Also transpeptidation of peptidyl-alanyl moieties that are N-acyl substituents of D-alanine.</text>
        <dbReference type="EC" id="3.4.16.4"/>
    </reaction>
</comment>
<gene>
    <name evidence="17" type="ORF">CWO92_06165</name>
</gene>
<keyword evidence="7" id="KW-0378">Hydrolase</keyword>
<proteinExistence type="inferred from homology"/>
<dbReference type="GO" id="GO:0009002">
    <property type="term" value="F:serine-type D-Ala-D-Ala carboxypeptidase activity"/>
    <property type="evidence" value="ECO:0007669"/>
    <property type="project" value="UniProtKB-EC"/>
</dbReference>
<dbReference type="InterPro" id="IPR012907">
    <property type="entry name" value="Peptidase_S11_C"/>
</dbReference>
<evidence type="ECO:0000313" key="18">
    <source>
        <dbReference type="Proteomes" id="UP000233440"/>
    </source>
</evidence>
<feature type="domain" description="Peptidase S11 D-alanyl-D-alanine carboxypeptidase A N-terminal" evidence="15">
    <location>
        <begin position="28"/>
        <end position="243"/>
    </location>
</feature>
<dbReference type="Gene3D" id="2.30.140.30">
    <property type="match status" value="1"/>
</dbReference>